<keyword evidence="5" id="KW-1185">Reference proteome</keyword>
<dbReference type="InterPro" id="IPR047629">
    <property type="entry name" value="IS1182_transpos"/>
</dbReference>
<accession>A0A7V8NX13</accession>
<dbReference type="PANTHER" id="PTHR33408">
    <property type="entry name" value="TRANSPOSASE"/>
    <property type="match status" value="1"/>
</dbReference>
<feature type="region of interest" description="Disordered" evidence="1">
    <location>
        <begin position="225"/>
        <end position="274"/>
    </location>
</feature>
<protein>
    <submittedName>
        <fullName evidence="4">IS1182 family transposase</fullName>
    </submittedName>
</protein>
<dbReference type="GO" id="GO:0006313">
    <property type="term" value="P:DNA transposition"/>
    <property type="evidence" value="ECO:0007669"/>
    <property type="project" value="InterPro"/>
</dbReference>
<feature type="domain" description="Transposase InsH N-terminal" evidence="3">
    <location>
        <begin position="21"/>
        <end position="112"/>
    </location>
</feature>
<dbReference type="AlphaFoldDB" id="A0A7V8NX13"/>
<evidence type="ECO:0000313" key="5">
    <source>
        <dbReference type="Proteomes" id="UP000567293"/>
    </source>
</evidence>
<dbReference type="Pfam" id="PF05598">
    <property type="entry name" value="DUF772"/>
    <property type="match status" value="1"/>
</dbReference>
<comment type="caution">
    <text evidence="4">The sequence shown here is derived from an EMBL/GenBank/DDBJ whole genome shotgun (WGS) entry which is preliminary data.</text>
</comment>
<reference evidence="4" key="1">
    <citation type="submission" date="2020-06" db="EMBL/GenBank/DDBJ databases">
        <title>Legume-microbial interactions unlock mineral nutrients during tropical forest succession.</title>
        <authorList>
            <person name="Epihov D.Z."/>
        </authorList>
    </citation>
    <scope>NUCLEOTIDE SEQUENCE [LARGE SCALE GENOMIC DNA]</scope>
    <source>
        <strain evidence="4">Pan2503</strain>
    </source>
</reference>
<dbReference type="Pfam" id="PF01609">
    <property type="entry name" value="DDE_Tnp_1"/>
    <property type="match status" value="1"/>
</dbReference>
<feature type="domain" description="Transposase IS4-like" evidence="2">
    <location>
        <begin position="273"/>
        <end position="447"/>
    </location>
</feature>
<feature type="compositionally biased region" description="Basic and acidic residues" evidence="1">
    <location>
        <begin position="186"/>
        <end position="204"/>
    </location>
</feature>
<evidence type="ECO:0000259" key="3">
    <source>
        <dbReference type="Pfam" id="PF05598"/>
    </source>
</evidence>
<gene>
    <name evidence="4" type="ORF">HRJ53_29135</name>
</gene>
<organism evidence="4 5">
    <name type="scientific">Candidatus Acidiferrum panamense</name>
    <dbReference type="NCBI Taxonomy" id="2741543"/>
    <lineage>
        <taxon>Bacteria</taxon>
        <taxon>Pseudomonadati</taxon>
        <taxon>Acidobacteriota</taxon>
        <taxon>Terriglobia</taxon>
        <taxon>Candidatus Acidiferrales</taxon>
        <taxon>Candidatus Acidiferrum</taxon>
    </lineage>
</organism>
<evidence type="ECO:0000256" key="1">
    <source>
        <dbReference type="SAM" id="MobiDB-lite"/>
    </source>
</evidence>
<dbReference type="InterPro" id="IPR008490">
    <property type="entry name" value="Transposase_InsH_N"/>
</dbReference>
<dbReference type="InterPro" id="IPR002559">
    <property type="entry name" value="Transposase_11"/>
</dbReference>
<proteinExistence type="predicted"/>
<sequence>MSKTFRPWKIEEPLLLPVTVADFVAESHLARFVLSVVRDEVELCKITCTYGSEFGQPPFNPIMMTALLLYAYCSGIYSSRRIAKACGERVDFMSIVGLDVPDFRTISDFRKRHLKALSELFKQVLLLCGKAGLVKLGHVAFDGTKVKANASKHKAMSYGRMAERATELEAEVAGWLSAAEAADAEEDKHYGRDKTGEELPDWVADKQRRAEKIRQAKAELEAETKAAAEAELKERAAAEAKREAEGRRQGGRKAAPPSPTPDAKAQKNFTDPESRIMKSKDGFVQAYNGQIAVDAEAQIIVAHDVTQSGSDCAQLLPMIDAVEANLGRRPAQASADAGYCSQDNLAGLEQRNIDAYVATGRARDAAAGAAKDNAVPESEKIGPPTRLEAMRAKIKAGGHDSPYRLRKQLPEPVFGQIKQARGFRQFLLRGIEKVRAEWALVCTAHNLCKLAQRWSLSTASRKAAGAT</sequence>
<feature type="compositionally biased region" description="Basic and acidic residues" evidence="1">
    <location>
        <begin position="225"/>
        <end position="248"/>
    </location>
</feature>
<dbReference type="EMBL" id="JACDQQ010002822">
    <property type="protein sequence ID" value="MBA0089074.1"/>
    <property type="molecule type" value="Genomic_DNA"/>
</dbReference>
<evidence type="ECO:0000313" key="4">
    <source>
        <dbReference type="EMBL" id="MBA0089074.1"/>
    </source>
</evidence>
<dbReference type="GO" id="GO:0004803">
    <property type="term" value="F:transposase activity"/>
    <property type="evidence" value="ECO:0007669"/>
    <property type="project" value="InterPro"/>
</dbReference>
<dbReference type="Proteomes" id="UP000567293">
    <property type="component" value="Unassembled WGS sequence"/>
</dbReference>
<dbReference type="GO" id="GO:0003677">
    <property type="term" value="F:DNA binding"/>
    <property type="evidence" value="ECO:0007669"/>
    <property type="project" value="InterPro"/>
</dbReference>
<name>A0A7V8NX13_9BACT</name>
<evidence type="ECO:0000259" key="2">
    <source>
        <dbReference type="Pfam" id="PF01609"/>
    </source>
</evidence>
<dbReference type="NCBIfam" id="NF033551">
    <property type="entry name" value="transpos_IS1182"/>
    <property type="match status" value="1"/>
</dbReference>
<feature type="region of interest" description="Disordered" evidence="1">
    <location>
        <begin position="183"/>
        <end position="204"/>
    </location>
</feature>